<feature type="transmembrane region" description="Helical" evidence="7">
    <location>
        <begin position="103"/>
        <end position="121"/>
    </location>
</feature>
<proteinExistence type="predicted"/>
<feature type="transmembrane region" description="Helical" evidence="7">
    <location>
        <begin position="208"/>
        <end position="226"/>
    </location>
</feature>
<feature type="transmembrane region" description="Helical" evidence="7">
    <location>
        <begin position="232"/>
        <end position="253"/>
    </location>
</feature>
<evidence type="ECO:0000256" key="2">
    <source>
        <dbReference type="ARBA" id="ARBA00022448"/>
    </source>
</evidence>
<dbReference type="AlphaFoldDB" id="A0A179T8L7"/>
<feature type="transmembrane region" description="Helical" evidence="7">
    <location>
        <begin position="21"/>
        <end position="39"/>
    </location>
</feature>
<keyword evidence="6 7" id="KW-0472">Membrane</keyword>
<dbReference type="EMBL" id="LWSG01000002">
    <property type="protein sequence ID" value="OAS88733.1"/>
    <property type="molecule type" value="Genomic_DNA"/>
</dbReference>
<dbReference type="PANTHER" id="PTHR23522:SF4">
    <property type="entry name" value="NUCLEOSIDE PERMEASE NUPG-RELATED"/>
    <property type="match status" value="1"/>
</dbReference>
<evidence type="ECO:0000313" key="9">
    <source>
        <dbReference type="EMBL" id="OAS88733.1"/>
    </source>
</evidence>
<dbReference type="Pfam" id="PF12832">
    <property type="entry name" value="MFS_1_like"/>
    <property type="match status" value="1"/>
</dbReference>
<evidence type="ECO:0000256" key="4">
    <source>
        <dbReference type="ARBA" id="ARBA00022692"/>
    </source>
</evidence>
<dbReference type="PROSITE" id="PS50850">
    <property type="entry name" value="MFS"/>
    <property type="match status" value="1"/>
</dbReference>
<evidence type="ECO:0000256" key="7">
    <source>
        <dbReference type="SAM" id="Phobius"/>
    </source>
</evidence>
<organism evidence="9 10">
    <name type="scientific">Metabacillus litoralis</name>
    <dbReference type="NCBI Taxonomy" id="152268"/>
    <lineage>
        <taxon>Bacteria</taxon>
        <taxon>Bacillati</taxon>
        <taxon>Bacillota</taxon>
        <taxon>Bacilli</taxon>
        <taxon>Bacillales</taxon>
        <taxon>Bacillaceae</taxon>
        <taxon>Metabacillus</taxon>
    </lineage>
</organism>
<keyword evidence="5 7" id="KW-1133">Transmembrane helix</keyword>
<dbReference type="OrthoDB" id="1650886at2"/>
<gene>
    <name evidence="9" type="ORF">A6K24_14860</name>
</gene>
<dbReference type="GO" id="GO:0015213">
    <property type="term" value="F:uridine transmembrane transporter activity"/>
    <property type="evidence" value="ECO:0007669"/>
    <property type="project" value="TreeGrafter"/>
</dbReference>
<feature type="transmembrane region" description="Helical" evidence="7">
    <location>
        <begin position="79"/>
        <end position="97"/>
    </location>
</feature>
<feature type="transmembrane region" description="Helical" evidence="7">
    <location>
        <begin position="142"/>
        <end position="160"/>
    </location>
</feature>
<feature type="transmembrane region" description="Helical" evidence="7">
    <location>
        <begin position="51"/>
        <end position="72"/>
    </location>
</feature>
<dbReference type="RefSeq" id="WP_066326518.1">
    <property type="nucleotide sequence ID" value="NZ_LWSG01000002.1"/>
</dbReference>
<dbReference type="InterPro" id="IPR036259">
    <property type="entry name" value="MFS_trans_sf"/>
</dbReference>
<accession>A0A179T8L7</accession>
<feature type="transmembrane region" description="Helical" evidence="7">
    <location>
        <begin position="274"/>
        <end position="293"/>
    </location>
</feature>
<dbReference type="STRING" id="152268.A6K24_14860"/>
<sequence length="393" mass="43173">MEYTVIHQQEQRATNLNFSKFYFFVFFGIGSLFPLLSLYLKDVVGLSGSQIGIIMSISPVVMIVVQPIWGVLSDVTQKPSFLLSAAILLTAMFGIIYSFINSYYWIVVMAILLAIVQSAVIPLSDSIAVNYVQKTKGQYGSLRLWGAVGFAFAVQIVGWLSDQISLSVIFYVFSIALLVSCLFAWQLPKENQSMKISLRKGLKELINVPRYFVFLFISFLVLGPLLANNIYFGILIAEVGGGLTGIGLAFLLAAGSEAPFMKVASLWINKLGMINILILATVVAAIRWFLYFIEPPLSIIYISTIAQGLSFGLFMPAAIQYVRDLAPKKVGATAISLYSAIGNGLGNWFCTFVGGLILEGFSVMYVYLFFGAMTVLGLLVLLLFKLTNKKAAM</sequence>
<keyword evidence="3" id="KW-1003">Cell membrane</keyword>
<evidence type="ECO:0000256" key="5">
    <source>
        <dbReference type="ARBA" id="ARBA00022989"/>
    </source>
</evidence>
<feature type="transmembrane region" description="Helical" evidence="7">
    <location>
        <begin position="334"/>
        <end position="358"/>
    </location>
</feature>
<keyword evidence="10" id="KW-1185">Reference proteome</keyword>
<comment type="subcellular location">
    <subcellularLocation>
        <location evidence="1">Cell membrane</location>
        <topology evidence="1">Multi-pass membrane protein</topology>
    </subcellularLocation>
</comment>
<evidence type="ECO:0000256" key="6">
    <source>
        <dbReference type="ARBA" id="ARBA00023136"/>
    </source>
</evidence>
<evidence type="ECO:0000313" key="10">
    <source>
        <dbReference type="Proteomes" id="UP000078534"/>
    </source>
</evidence>
<dbReference type="InterPro" id="IPR024989">
    <property type="entry name" value="MFS_assoc_dom"/>
</dbReference>
<evidence type="ECO:0000256" key="3">
    <source>
        <dbReference type="ARBA" id="ARBA00022475"/>
    </source>
</evidence>
<feature type="domain" description="Major facilitator superfamily (MFS) profile" evidence="8">
    <location>
        <begin position="1"/>
        <end position="389"/>
    </location>
</feature>
<feature type="transmembrane region" description="Helical" evidence="7">
    <location>
        <begin position="166"/>
        <end position="187"/>
    </location>
</feature>
<reference evidence="10" key="1">
    <citation type="submission" date="2016-04" db="EMBL/GenBank/DDBJ databases">
        <authorList>
            <person name="Lyu Z."/>
            <person name="Lyu W."/>
        </authorList>
    </citation>
    <scope>NUCLEOTIDE SEQUENCE [LARGE SCALE GENOMIC DNA]</scope>
    <source>
        <strain evidence="10">C44</strain>
    </source>
</reference>
<dbReference type="GO" id="GO:0005886">
    <property type="term" value="C:plasma membrane"/>
    <property type="evidence" value="ECO:0007669"/>
    <property type="project" value="UniProtKB-SubCell"/>
</dbReference>
<dbReference type="PANTHER" id="PTHR23522">
    <property type="entry name" value="BLL5896 PROTEIN"/>
    <property type="match status" value="1"/>
</dbReference>
<keyword evidence="4 7" id="KW-0812">Transmembrane</keyword>
<evidence type="ECO:0000256" key="1">
    <source>
        <dbReference type="ARBA" id="ARBA00004651"/>
    </source>
</evidence>
<comment type="caution">
    <text evidence="9">The sequence shown here is derived from an EMBL/GenBank/DDBJ whole genome shotgun (WGS) entry which is preliminary data.</text>
</comment>
<dbReference type="GO" id="GO:0015212">
    <property type="term" value="F:cytidine transmembrane transporter activity"/>
    <property type="evidence" value="ECO:0007669"/>
    <property type="project" value="TreeGrafter"/>
</dbReference>
<dbReference type="Proteomes" id="UP000078534">
    <property type="component" value="Unassembled WGS sequence"/>
</dbReference>
<dbReference type="SUPFAM" id="SSF103473">
    <property type="entry name" value="MFS general substrate transporter"/>
    <property type="match status" value="1"/>
</dbReference>
<name>A0A179T8L7_9BACI</name>
<evidence type="ECO:0000259" key="8">
    <source>
        <dbReference type="PROSITE" id="PS50850"/>
    </source>
</evidence>
<protein>
    <submittedName>
        <fullName evidence="9">MFS transporter</fullName>
    </submittedName>
</protein>
<feature type="transmembrane region" description="Helical" evidence="7">
    <location>
        <begin position="299"/>
        <end position="322"/>
    </location>
</feature>
<dbReference type="Gene3D" id="1.20.1250.20">
    <property type="entry name" value="MFS general substrate transporter like domains"/>
    <property type="match status" value="2"/>
</dbReference>
<dbReference type="InterPro" id="IPR020846">
    <property type="entry name" value="MFS_dom"/>
</dbReference>
<feature type="transmembrane region" description="Helical" evidence="7">
    <location>
        <begin position="364"/>
        <end position="384"/>
    </location>
</feature>
<keyword evidence="2" id="KW-0813">Transport</keyword>